<proteinExistence type="predicted"/>
<evidence type="ECO:0000313" key="2">
    <source>
        <dbReference type="Proteomes" id="UP000231358"/>
    </source>
</evidence>
<name>A0A2G7FXS9_9EURO</name>
<organism evidence="1 2">
    <name type="scientific">Aspergillus arachidicola</name>
    <dbReference type="NCBI Taxonomy" id="656916"/>
    <lineage>
        <taxon>Eukaryota</taxon>
        <taxon>Fungi</taxon>
        <taxon>Dikarya</taxon>
        <taxon>Ascomycota</taxon>
        <taxon>Pezizomycotina</taxon>
        <taxon>Eurotiomycetes</taxon>
        <taxon>Eurotiomycetidae</taxon>
        <taxon>Eurotiales</taxon>
        <taxon>Aspergillaceae</taxon>
        <taxon>Aspergillus</taxon>
        <taxon>Aspergillus subgen. Circumdati</taxon>
    </lineage>
</organism>
<dbReference type="AlphaFoldDB" id="A0A2G7FXS9"/>
<gene>
    <name evidence="1" type="ORF">AARAC_002811</name>
</gene>
<protein>
    <submittedName>
        <fullName evidence="1">Uncharacterized protein</fullName>
    </submittedName>
</protein>
<sequence length="86" mass="9763">MKAMPRYLAIVRYSTLESFGQCDKDIETIIKAKLAGQEISHFNLFLPTSALPPVHYASFVVPYDLPEDVLDDMKVADGLLIHIRRE</sequence>
<evidence type="ECO:0000313" key="1">
    <source>
        <dbReference type="EMBL" id="PIG85363.1"/>
    </source>
</evidence>
<reference evidence="1 2" key="1">
    <citation type="submission" date="2017-05" db="EMBL/GenBank/DDBJ databases">
        <title>Genome sequence for an aflatoxigenic pathogen of Argentinian peanut, Aspergillus arachidicola.</title>
        <authorList>
            <person name="Moore G."/>
            <person name="Beltz S.B."/>
            <person name="Mack B.M."/>
        </authorList>
    </citation>
    <scope>NUCLEOTIDE SEQUENCE [LARGE SCALE GENOMIC DNA]</scope>
    <source>
        <strain evidence="1 2">CBS 117610</strain>
    </source>
</reference>
<comment type="caution">
    <text evidence="1">The sequence shown here is derived from an EMBL/GenBank/DDBJ whole genome shotgun (WGS) entry which is preliminary data.</text>
</comment>
<dbReference type="Proteomes" id="UP000231358">
    <property type="component" value="Unassembled WGS sequence"/>
</dbReference>
<dbReference type="EMBL" id="NEXV01000328">
    <property type="protein sequence ID" value="PIG85363.1"/>
    <property type="molecule type" value="Genomic_DNA"/>
</dbReference>
<keyword evidence="2" id="KW-1185">Reference proteome</keyword>
<accession>A0A2G7FXS9</accession>